<accession>W6JVH0</accession>
<dbReference type="AlphaFoldDB" id="W6JVH0"/>
<evidence type="ECO:0000313" key="3">
    <source>
        <dbReference type="Proteomes" id="UP000035763"/>
    </source>
</evidence>
<name>W6JVH0_9MICO</name>
<dbReference type="STRING" id="1193182.BN11_2740002"/>
<evidence type="ECO:0000313" key="2">
    <source>
        <dbReference type="EMBL" id="CCH73433.1"/>
    </source>
</evidence>
<protein>
    <submittedName>
        <fullName evidence="2">Uncharacterized protein</fullName>
    </submittedName>
</protein>
<reference evidence="2 3" key="1">
    <citation type="journal article" date="2013" name="ISME J.">
        <title>A metabolic model for members of the genus Tetrasphaera involved in enhanced biological phosphorus removal.</title>
        <authorList>
            <person name="Kristiansen R."/>
            <person name="Nguyen H.T.T."/>
            <person name="Saunders A.M."/>
            <person name="Nielsen J.L."/>
            <person name="Wimmer R."/>
            <person name="Le V.Q."/>
            <person name="McIlroy S.J."/>
            <person name="Petrovski S."/>
            <person name="Seviour R.J."/>
            <person name="Calteau A."/>
            <person name="Nielsen K.L."/>
            <person name="Nielsen P.H."/>
        </authorList>
    </citation>
    <scope>NUCLEOTIDE SEQUENCE [LARGE SCALE GENOMIC DNA]</scope>
    <source>
        <strain evidence="2 3">Ben110</strain>
    </source>
</reference>
<keyword evidence="3" id="KW-1185">Reference proteome</keyword>
<proteinExistence type="predicted"/>
<evidence type="ECO:0000256" key="1">
    <source>
        <dbReference type="SAM" id="MobiDB-lite"/>
    </source>
</evidence>
<gene>
    <name evidence="2" type="ORF">BN11_2740002</name>
</gene>
<sequence>MPHPAAELGLARSWLVSRDLTDREIATLGETALRCATPGLRDVLALRATGGGMTADEVGAHLDRRERWTGRPQPLPWPANGRSGANRSATSRAPGLPSPTCWPPAGPACSRR</sequence>
<dbReference type="EMBL" id="CAJA01000195">
    <property type="protein sequence ID" value="CCH73433.1"/>
    <property type="molecule type" value="Genomic_DNA"/>
</dbReference>
<comment type="caution">
    <text evidence="2">The sequence shown here is derived from an EMBL/GenBank/DDBJ whole genome shotgun (WGS) entry which is preliminary data.</text>
</comment>
<feature type="compositionally biased region" description="Pro residues" evidence="1">
    <location>
        <begin position="96"/>
        <end position="106"/>
    </location>
</feature>
<organism evidence="2 3">
    <name type="scientific">Nostocoides australiense Ben110</name>
    <dbReference type="NCBI Taxonomy" id="1193182"/>
    <lineage>
        <taxon>Bacteria</taxon>
        <taxon>Bacillati</taxon>
        <taxon>Actinomycetota</taxon>
        <taxon>Actinomycetes</taxon>
        <taxon>Micrococcales</taxon>
        <taxon>Intrasporangiaceae</taxon>
        <taxon>Nostocoides</taxon>
    </lineage>
</organism>
<feature type="region of interest" description="Disordered" evidence="1">
    <location>
        <begin position="66"/>
        <end position="112"/>
    </location>
</feature>
<dbReference type="Proteomes" id="UP000035763">
    <property type="component" value="Unassembled WGS sequence"/>
</dbReference>